<dbReference type="PANTHER" id="PTHR43213:SF5">
    <property type="entry name" value="BIFUNCTIONAL DTTP_UTP PYROPHOSPHATASE_METHYLTRANSFERASE PROTEIN-RELATED"/>
    <property type="match status" value="1"/>
</dbReference>
<keyword evidence="3" id="KW-0963">Cytoplasm</keyword>
<evidence type="ECO:0000313" key="4">
    <source>
        <dbReference type="EMBL" id="MEW6953643.1"/>
    </source>
</evidence>
<comment type="similarity">
    <text evidence="3">Belongs to the Maf family.</text>
</comment>
<dbReference type="PANTHER" id="PTHR43213">
    <property type="entry name" value="BIFUNCTIONAL DTTP/UTP PYROPHOSPHATASE/METHYLTRANSFERASE PROTEIN-RELATED"/>
    <property type="match status" value="1"/>
</dbReference>
<dbReference type="CDD" id="cd00555">
    <property type="entry name" value="Maf"/>
    <property type="match status" value="1"/>
</dbReference>
<dbReference type="NCBIfam" id="TIGR00172">
    <property type="entry name" value="maf"/>
    <property type="match status" value="1"/>
</dbReference>
<evidence type="ECO:0000313" key="5">
    <source>
        <dbReference type="Proteomes" id="UP001555100"/>
    </source>
</evidence>
<comment type="caution">
    <text evidence="3">Lacks conserved residue(s) required for the propagation of feature annotation.</text>
</comment>
<feature type="active site" description="Proton acceptor" evidence="3">
    <location>
        <position position="88"/>
    </location>
</feature>
<dbReference type="Proteomes" id="UP001555100">
    <property type="component" value="Unassembled WGS sequence"/>
</dbReference>
<keyword evidence="2 3" id="KW-0378">Hydrolase</keyword>
<dbReference type="PIRSF" id="PIRSF006305">
    <property type="entry name" value="Maf"/>
    <property type="match status" value="1"/>
</dbReference>
<dbReference type="Pfam" id="PF02545">
    <property type="entry name" value="Maf"/>
    <property type="match status" value="1"/>
</dbReference>
<evidence type="ECO:0000256" key="2">
    <source>
        <dbReference type="ARBA" id="ARBA00022801"/>
    </source>
</evidence>
<comment type="catalytic activity">
    <reaction evidence="3">
        <text>a 2'-deoxyribonucleoside 5'-triphosphate + H2O = a 2'-deoxyribonucleoside 5'-phosphate + diphosphate + H(+)</text>
        <dbReference type="Rhea" id="RHEA:44644"/>
        <dbReference type="ChEBI" id="CHEBI:15377"/>
        <dbReference type="ChEBI" id="CHEBI:15378"/>
        <dbReference type="ChEBI" id="CHEBI:33019"/>
        <dbReference type="ChEBI" id="CHEBI:61560"/>
        <dbReference type="ChEBI" id="CHEBI:65317"/>
        <dbReference type="EC" id="3.6.1.9"/>
    </reaction>
</comment>
<dbReference type="HAMAP" id="MF_00528">
    <property type="entry name" value="Maf"/>
    <property type="match status" value="1"/>
</dbReference>
<proteinExistence type="inferred from homology"/>
<dbReference type="Gene3D" id="3.90.950.10">
    <property type="match status" value="1"/>
</dbReference>
<evidence type="ECO:0000256" key="1">
    <source>
        <dbReference type="ARBA" id="ARBA00001968"/>
    </source>
</evidence>
<protein>
    <recommendedName>
        <fullName evidence="3">Nucleoside triphosphate pyrophosphatase</fullName>
        <ecNumber evidence="3">3.6.1.9</ecNumber>
    </recommendedName>
    <alternativeName>
        <fullName evidence="3">Nucleotide pyrophosphatase</fullName>
        <shortName evidence="3">Nucleotide PPase</shortName>
    </alternativeName>
</protein>
<dbReference type="EMBL" id="JBAGNM010000001">
    <property type="protein sequence ID" value="MEW6953643.1"/>
    <property type="molecule type" value="Genomic_DNA"/>
</dbReference>
<dbReference type="EC" id="3.6.1.9" evidence="3"/>
<accession>A0ABV3N923</accession>
<name>A0ABV3N923_9ACTO</name>
<reference evidence="4 5" key="1">
    <citation type="submission" date="2024-01" db="EMBL/GenBank/DDBJ databases">
        <title>Genomic analysis and antimicrobial resistance profiles of Trueperella pyogenes isolated from domestic and wild animals.</title>
        <authorList>
            <person name="Magossi G."/>
            <person name="Gzyl K.E."/>
            <person name="Holman D.B."/>
            <person name="Amat S."/>
        </authorList>
    </citation>
    <scope>NUCLEOTIDE SEQUENCE [LARGE SCALE GENOMIC DNA]</scope>
    <source>
        <strain evidence="4 5">1494</strain>
    </source>
</reference>
<comment type="function">
    <text evidence="3">Nucleoside triphosphate pyrophosphatase. May have a dual role in cell division arrest and in preventing the incorporation of modified nucleotides into cellular nucleic acids.</text>
</comment>
<comment type="catalytic activity">
    <reaction evidence="3">
        <text>a ribonucleoside 5'-triphosphate + H2O = a ribonucleoside 5'-phosphate + diphosphate + H(+)</text>
        <dbReference type="Rhea" id="RHEA:23996"/>
        <dbReference type="ChEBI" id="CHEBI:15377"/>
        <dbReference type="ChEBI" id="CHEBI:15378"/>
        <dbReference type="ChEBI" id="CHEBI:33019"/>
        <dbReference type="ChEBI" id="CHEBI:58043"/>
        <dbReference type="ChEBI" id="CHEBI:61557"/>
        <dbReference type="EC" id="3.6.1.9"/>
    </reaction>
</comment>
<comment type="cofactor">
    <cofactor evidence="1 3">
        <name>a divalent metal cation</name>
        <dbReference type="ChEBI" id="CHEBI:60240"/>
    </cofactor>
</comment>
<gene>
    <name evidence="4" type="ORF">V3M73_01195</name>
</gene>
<dbReference type="InterPro" id="IPR003697">
    <property type="entry name" value="Maf-like"/>
</dbReference>
<evidence type="ECO:0000256" key="3">
    <source>
        <dbReference type="HAMAP-Rule" id="MF_00528"/>
    </source>
</evidence>
<dbReference type="InterPro" id="IPR029001">
    <property type="entry name" value="ITPase-like_fam"/>
</dbReference>
<organism evidence="4 5">
    <name type="scientific">Trueperella pyogenes</name>
    <dbReference type="NCBI Taxonomy" id="1661"/>
    <lineage>
        <taxon>Bacteria</taxon>
        <taxon>Bacillati</taxon>
        <taxon>Actinomycetota</taxon>
        <taxon>Actinomycetes</taxon>
        <taxon>Actinomycetales</taxon>
        <taxon>Actinomycetaceae</taxon>
        <taxon>Trueperella</taxon>
    </lineage>
</organism>
<keyword evidence="5" id="KW-1185">Reference proteome</keyword>
<comment type="caution">
    <text evidence="4">The sequence shown here is derived from an EMBL/GenBank/DDBJ whole genome shotgun (WGS) entry which is preliminary data.</text>
</comment>
<dbReference type="RefSeq" id="WP_259145231.1">
    <property type="nucleotide sequence ID" value="NZ_CP096280.1"/>
</dbReference>
<dbReference type="SUPFAM" id="SSF52972">
    <property type="entry name" value="ITPase-like"/>
    <property type="match status" value="1"/>
</dbReference>
<sequence length="229" mass="23880">MKTLLLASASPARRATLEAAHIAPQIAVADVDEDGLLAAAKAADPQIGAAQQVELLAVAKAQAIAERLSELPASIGAGGRPSVVVGCDSMLEMGGQVVGKPRTPEVARERLREMRGNAGDLHTGHCVIDVASGNMAVGTSTATVHICQLTDSEIEAYIATGEPLGVAGSFTIDGYGGPFVERIEGDHHGVVGISLPLLRHLLGELGHSITEFWDAPRQRELPLRLPRLA</sequence>
<keyword evidence="3" id="KW-0546">Nucleotide metabolism</keyword>
<comment type="subcellular location">
    <subcellularLocation>
        <location evidence="3">Cytoplasm</location>
    </subcellularLocation>
</comment>